<protein>
    <recommendedName>
        <fullName evidence="3">Secreted protein</fullName>
    </recommendedName>
</protein>
<evidence type="ECO:0000313" key="1">
    <source>
        <dbReference type="EMBL" id="KAK9687335.1"/>
    </source>
</evidence>
<gene>
    <name evidence="1" type="ORF">QE152_g36490</name>
</gene>
<accession>A0AAW1ICN4</accession>
<evidence type="ECO:0008006" key="3">
    <source>
        <dbReference type="Google" id="ProtNLM"/>
    </source>
</evidence>
<organism evidence="1 2">
    <name type="scientific">Popillia japonica</name>
    <name type="common">Japanese beetle</name>
    <dbReference type="NCBI Taxonomy" id="7064"/>
    <lineage>
        <taxon>Eukaryota</taxon>
        <taxon>Metazoa</taxon>
        <taxon>Ecdysozoa</taxon>
        <taxon>Arthropoda</taxon>
        <taxon>Hexapoda</taxon>
        <taxon>Insecta</taxon>
        <taxon>Pterygota</taxon>
        <taxon>Neoptera</taxon>
        <taxon>Endopterygota</taxon>
        <taxon>Coleoptera</taxon>
        <taxon>Polyphaga</taxon>
        <taxon>Scarabaeiformia</taxon>
        <taxon>Scarabaeidae</taxon>
        <taxon>Rutelinae</taxon>
        <taxon>Popillia</taxon>
    </lineage>
</organism>
<evidence type="ECO:0000313" key="2">
    <source>
        <dbReference type="Proteomes" id="UP001458880"/>
    </source>
</evidence>
<keyword evidence="2" id="KW-1185">Reference proteome</keyword>
<comment type="caution">
    <text evidence="1">The sequence shown here is derived from an EMBL/GenBank/DDBJ whole genome shotgun (WGS) entry which is preliminary data.</text>
</comment>
<proteinExistence type="predicted"/>
<dbReference type="Proteomes" id="UP001458880">
    <property type="component" value="Unassembled WGS sequence"/>
</dbReference>
<dbReference type="AlphaFoldDB" id="A0AAW1ICN4"/>
<dbReference type="EMBL" id="JASPKY010000649">
    <property type="protein sequence ID" value="KAK9687335.1"/>
    <property type="molecule type" value="Genomic_DNA"/>
</dbReference>
<sequence length="92" mass="10508">MAGQTTVKIRNILLRSSRWIYSISFWVSELNVAAQAQVVTYVWPRSGCPKTTTNDEMVDKIQHKSSLTCGHAVDAQKPLQTMKWSTRFMMLC</sequence>
<reference evidence="1 2" key="1">
    <citation type="journal article" date="2024" name="BMC Genomics">
        <title>De novo assembly and annotation of Popillia japonica's genome with initial clues to its potential as an invasive pest.</title>
        <authorList>
            <person name="Cucini C."/>
            <person name="Boschi S."/>
            <person name="Funari R."/>
            <person name="Cardaioli E."/>
            <person name="Iannotti N."/>
            <person name="Marturano G."/>
            <person name="Paoli F."/>
            <person name="Bruttini M."/>
            <person name="Carapelli A."/>
            <person name="Frati F."/>
            <person name="Nardi F."/>
        </authorList>
    </citation>
    <scope>NUCLEOTIDE SEQUENCE [LARGE SCALE GENOMIC DNA]</scope>
    <source>
        <strain evidence="1">DMR45628</strain>
    </source>
</reference>
<name>A0AAW1ICN4_POPJA</name>